<evidence type="ECO:0000313" key="3">
    <source>
        <dbReference type="EMBL" id="KDR10658.1"/>
    </source>
</evidence>
<dbReference type="eggNOG" id="ENOG502S2H4">
    <property type="taxonomic scope" value="Eukaryota"/>
</dbReference>
<name>A0A067QMI9_ZOONE</name>
<sequence>MLTRREKLLILPWQQRRYNHHRRKVQSALPAIDVRPPPTHGHVCCKLKKQQREQERTTQIEQENYRLLQRMGTITQTSRLDNHWVTPPPSFLQRVGIYYSPARSDSRSQQASPPISSPDEASNRKSRCLACNPQKIKPIKSVSEERVPWKPKPQRRASQTRTSTKVTKVVTLSGMQQSKDKQTVDTSPRCITLTRGGLHLAVSFPANSAIRLQDGQLDRVLQREYCECKARSTNRETIKHQ</sequence>
<dbReference type="OMA" id="KRMNNLW"/>
<dbReference type="Proteomes" id="UP000027135">
    <property type="component" value="Unassembled WGS sequence"/>
</dbReference>
<dbReference type="EMBL" id="KK853149">
    <property type="protein sequence ID" value="KDR10658.1"/>
    <property type="molecule type" value="Genomic_DNA"/>
</dbReference>
<dbReference type="InParanoid" id="A0A067QMI9"/>
<accession>A0A067QMI9</accession>
<gene>
    <name evidence="3" type="ORF">L798_14335</name>
</gene>
<dbReference type="AlphaFoldDB" id="A0A067QMI9"/>
<protein>
    <submittedName>
        <fullName evidence="3">Uncharacterized protein</fullName>
    </submittedName>
</protein>
<dbReference type="OrthoDB" id="2163395at2759"/>
<reference evidence="3 4" key="1">
    <citation type="journal article" date="2014" name="Nat. Commun.">
        <title>Molecular traces of alternative social organization in a termite genome.</title>
        <authorList>
            <person name="Terrapon N."/>
            <person name="Li C."/>
            <person name="Robertson H.M."/>
            <person name="Ji L."/>
            <person name="Meng X."/>
            <person name="Booth W."/>
            <person name="Chen Z."/>
            <person name="Childers C.P."/>
            <person name="Glastad K.M."/>
            <person name="Gokhale K."/>
            <person name="Gowin J."/>
            <person name="Gronenberg W."/>
            <person name="Hermansen R.A."/>
            <person name="Hu H."/>
            <person name="Hunt B.G."/>
            <person name="Huylmans A.K."/>
            <person name="Khalil S.M."/>
            <person name="Mitchell R.D."/>
            <person name="Munoz-Torres M.C."/>
            <person name="Mustard J.A."/>
            <person name="Pan H."/>
            <person name="Reese J.T."/>
            <person name="Scharf M.E."/>
            <person name="Sun F."/>
            <person name="Vogel H."/>
            <person name="Xiao J."/>
            <person name="Yang W."/>
            <person name="Yang Z."/>
            <person name="Yang Z."/>
            <person name="Zhou J."/>
            <person name="Zhu J."/>
            <person name="Brent C.S."/>
            <person name="Elsik C.G."/>
            <person name="Goodisman M.A."/>
            <person name="Liberles D.A."/>
            <person name="Roe R.M."/>
            <person name="Vargo E.L."/>
            <person name="Vilcinskas A."/>
            <person name="Wang J."/>
            <person name="Bornberg-Bauer E."/>
            <person name="Korb J."/>
            <person name="Zhang G."/>
            <person name="Liebig J."/>
        </authorList>
    </citation>
    <scope>NUCLEOTIDE SEQUENCE [LARGE SCALE GENOMIC DNA]</scope>
    <source>
        <tissue evidence="3">Whole organism</tissue>
    </source>
</reference>
<dbReference type="PANTHER" id="PTHR33768">
    <property type="entry name" value="MIP11318P"/>
    <property type="match status" value="1"/>
</dbReference>
<organism evidence="3 4">
    <name type="scientific">Zootermopsis nevadensis</name>
    <name type="common">Dampwood termite</name>
    <dbReference type="NCBI Taxonomy" id="136037"/>
    <lineage>
        <taxon>Eukaryota</taxon>
        <taxon>Metazoa</taxon>
        <taxon>Ecdysozoa</taxon>
        <taxon>Arthropoda</taxon>
        <taxon>Hexapoda</taxon>
        <taxon>Insecta</taxon>
        <taxon>Pterygota</taxon>
        <taxon>Neoptera</taxon>
        <taxon>Polyneoptera</taxon>
        <taxon>Dictyoptera</taxon>
        <taxon>Blattodea</taxon>
        <taxon>Blattoidea</taxon>
        <taxon>Termitoidae</taxon>
        <taxon>Termopsidae</taxon>
        <taxon>Zootermopsis</taxon>
    </lineage>
</organism>
<evidence type="ECO:0000256" key="2">
    <source>
        <dbReference type="SAM" id="MobiDB-lite"/>
    </source>
</evidence>
<proteinExistence type="inferred from homology"/>
<comment type="similarity">
    <text evidence="1">Belongs to the CFAP97 family.</text>
</comment>
<dbReference type="STRING" id="136037.A0A067QMI9"/>
<dbReference type="InterPro" id="IPR029488">
    <property type="entry name" value="Hmw/CFAP97"/>
</dbReference>
<keyword evidence="4" id="KW-1185">Reference proteome</keyword>
<evidence type="ECO:0000256" key="1">
    <source>
        <dbReference type="ARBA" id="ARBA00008315"/>
    </source>
</evidence>
<dbReference type="InterPro" id="IPR038792">
    <property type="entry name" value="CFAP97D1/2"/>
</dbReference>
<dbReference type="PANTHER" id="PTHR33768:SF3">
    <property type="entry name" value="MIP11318P"/>
    <property type="match status" value="1"/>
</dbReference>
<dbReference type="Pfam" id="PF13879">
    <property type="entry name" value="Hmw_CFAP97"/>
    <property type="match status" value="1"/>
</dbReference>
<evidence type="ECO:0000313" key="4">
    <source>
        <dbReference type="Proteomes" id="UP000027135"/>
    </source>
</evidence>
<feature type="region of interest" description="Disordered" evidence="2">
    <location>
        <begin position="102"/>
        <end position="166"/>
    </location>
</feature>